<gene>
    <name evidence="1" type="ORF">ccrud_14310</name>
</gene>
<dbReference type="KEGG" id="ccjz:ccrud_14310"/>
<dbReference type="AlphaFoldDB" id="A0A172QXY8"/>
<geneLocation type="plasmid" evidence="1 2">
    <name>pCRULAC1</name>
</geneLocation>
<dbReference type="Proteomes" id="UP000076929">
    <property type="component" value="Plasmid pCRULAC1"/>
</dbReference>
<name>A0A172QXY8_9CORY</name>
<protein>
    <submittedName>
        <fullName evidence="1">Uncharacterized protein</fullName>
    </submittedName>
</protein>
<reference evidence="1 2" key="1">
    <citation type="submission" date="2016-05" db="EMBL/GenBank/DDBJ databases">
        <title>Complete genome sequence of Corynebacterium crudilactis, a new Corynebacterium species isolated from raw cow's milk.</title>
        <authorList>
            <person name="Christian R."/>
            <person name="Zimmermann J."/>
            <person name="Lipski A."/>
            <person name="Kalinowski J."/>
        </authorList>
    </citation>
    <scope>NUCLEOTIDE SEQUENCE [LARGE SCALE GENOMIC DNA]</scope>
    <source>
        <strain evidence="1 2">JZ16</strain>
        <plasmid evidence="1 2">pCRULAC1</plasmid>
    </source>
</reference>
<dbReference type="EMBL" id="CP015623">
    <property type="protein sequence ID" value="ANE05510.1"/>
    <property type="molecule type" value="Genomic_DNA"/>
</dbReference>
<sequence>MKNFLVTWQIDVDADNPIEAALEAKKVCNGMDFNADSANVFSVTDPQTSESSTIDLSETTLPFEDMRATADQLVDFELFHNENIRDIEEWVLRCLNVHVYPVVNPLTDFFYVLDVANPELKELFANYKTRLKIVNELDHEFETHLDFIEFITDTGYSGEIPGVTIVVAEYLADSGYPTVSSFCAEHGVSFEDVKIA</sequence>
<proteinExistence type="predicted"/>
<accession>A0A172QXY8</accession>
<dbReference type="RefSeq" id="WP_066570308.1">
    <property type="nucleotide sequence ID" value="NZ_CP015623.1"/>
</dbReference>
<keyword evidence="1" id="KW-0614">Plasmid</keyword>
<evidence type="ECO:0000313" key="2">
    <source>
        <dbReference type="Proteomes" id="UP000076929"/>
    </source>
</evidence>
<dbReference type="OrthoDB" id="4571909at2"/>
<organism evidence="1 2">
    <name type="scientific">Corynebacterium crudilactis</name>
    <dbReference type="NCBI Taxonomy" id="1652495"/>
    <lineage>
        <taxon>Bacteria</taxon>
        <taxon>Bacillati</taxon>
        <taxon>Actinomycetota</taxon>
        <taxon>Actinomycetes</taxon>
        <taxon>Mycobacteriales</taxon>
        <taxon>Corynebacteriaceae</taxon>
        <taxon>Corynebacterium</taxon>
    </lineage>
</organism>
<evidence type="ECO:0000313" key="1">
    <source>
        <dbReference type="EMBL" id="ANE05510.1"/>
    </source>
</evidence>
<keyword evidence="2" id="KW-1185">Reference proteome</keyword>